<reference evidence="2" key="1">
    <citation type="journal article" date="2017" name="Nature">
        <title>The sunflower genome provides insights into oil metabolism, flowering and Asterid evolution.</title>
        <authorList>
            <person name="Badouin H."/>
            <person name="Gouzy J."/>
            <person name="Grassa C.J."/>
            <person name="Murat F."/>
            <person name="Staton S.E."/>
            <person name="Cottret L."/>
            <person name="Lelandais-Briere C."/>
            <person name="Owens G.L."/>
            <person name="Carrere S."/>
            <person name="Mayjonade B."/>
            <person name="Legrand L."/>
            <person name="Gill N."/>
            <person name="Kane N.C."/>
            <person name="Bowers J.E."/>
            <person name="Hubner S."/>
            <person name="Bellec A."/>
            <person name="Berard A."/>
            <person name="Berges H."/>
            <person name="Blanchet N."/>
            <person name="Boniface M.C."/>
            <person name="Brunel D."/>
            <person name="Catrice O."/>
            <person name="Chaidir N."/>
            <person name="Claudel C."/>
            <person name="Donnadieu C."/>
            <person name="Faraut T."/>
            <person name="Fievet G."/>
            <person name="Helmstetter N."/>
            <person name="King M."/>
            <person name="Knapp S.J."/>
            <person name="Lai Z."/>
            <person name="Le Paslier M.C."/>
            <person name="Lippi Y."/>
            <person name="Lorenzon L."/>
            <person name="Mandel J.R."/>
            <person name="Marage G."/>
            <person name="Marchand G."/>
            <person name="Marquand E."/>
            <person name="Bret-Mestries E."/>
            <person name="Morien E."/>
            <person name="Nambeesan S."/>
            <person name="Nguyen T."/>
            <person name="Pegot-Espagnet P."/>
            <person name="Pouilly N."/>
            <person name="Raftis F."/>
            <person name="Sallet E."/>
            <person name="Schiex T."/>
            <person name="Thomas J."/>
            <person name="Vandecasteele C."/>
            <person name="Vares D."/>
            <person name="Vear F."/>
            <person name="Vautrin S."/>
            <person name="Crespi M."/>
            <person name="Mangin B."/>
            <person name="Burke J.M."/>
            <person name="Salse J."/>
            <person name="Munos S."/>
            <person name="Vincourt P."/>
            <person name="Rieseberg L.H."/>
            <person name="Langlade N.B."/>
        </authorList>
    </citation>
    <scope>NUCLEOTIDE SEQUENCE [LARGE SCALE GENOMIC DNA]</scope>
    <source>
        <strain evidence="2">cv. SF193</strain>
    </source>
</reference>
<dbReference type="EMBL" id="CM007900">
    <property type="protein sequence ID" value="OTG06736.1"/>
    <property type="molecule type" value="Genomic_DNA"/>
</dbReference>
<gene>
    <name evidence="1" type="ORF">HannXRQ_Chr11g0322551</name>
</gene>
<dbReference type="InParanoid" id="A0A251T877"/>
<dbReference type="Pfam" id="PF04788">
    <property type="entry name" value="DUF620"/>
    <property type="match status" value="1"/>
</dbReference>
<name>A0A251T877_HELAN</name>
<proteinExistence type="predicted"/>
<dbReference type="InterPro" id="IPR006873">
    <property type="entry name" value="DUF620"/>
</dbReference>
<organism evidence="1 2">
    <name type="scientific">Helianthus annuus</name>
    <name type="common">Common sunflower</name>
    <dbReference type="NCBI Taxonomy" id="4232"/>
    <lineage>
        <taxon>Eukaryota</taxon>
        <taxon>Viridiplantae</taxon>
        <taxon>Streptophyta</taxon>
        <taxon>Embryophyta</taxon>
        <taxon>Tracheophyta</taxon>
        <taxon>Spermatophyta</taxon>
        <taxon>Magnoliopsida</taxon>
        <taxon>eudicotyledons</taxon>
        <taxon>Gunneridae</taxon>
        <taxon>Pentapetalae</taxon>
        <taxon>asterids</taxon>
        <taxon>campanulids</taxon>
        <taxon>Asterales</taxon>
        <taxon>Asteraceae</taxon>
        <taxon>Asteroideae</taxon>
        <taxon>Heliantheae alliance</taxon>
        <taxon>Heliantheae</taxon>
        <taxon>Helianthus</taxon>
    </lineage>
</organism>
<dbReference type="Proteomes" id="UP000215914">
    <property type="component" value="Chromosome 11"/>
</dbReference>
<dbReference type="AlphaFoldDB" id="A0A251T877"/>
<evidence type="ECO:0000313" key="2">
    <source>
        <dbReference type="Proteomes" id="UP000215914"/>
    </source>
</evidence>
<protein>
    <submittedName>
        <fullName evidence="1">Uncharacterized protein</fullName>
    </submittedName>
</protein>
<sequence>MELMGCFRKTVNESLETVEWQRLTTPNRSLLVATIHVEPQRAVQFLAQLKRCYWIVAGNFIRAIHTLAIHGVVFWSEAANLDSQCVCHGESEDVAFDIETATKMIKNRDLSKTAECGGFVLWQINPDMWYVELTLGASKVHASCNGRPVWRYTPWLGAYAAKWSVRSLRRALQGLEPE</sequence>
<evidence type="ECO:0000313" key="1">
    <source>
        <dbReference type="EMBL" id="OTG06736.1"/>
    </source>
</evidence>
<dbReference type="PANTHER" id="PTHR31300">
    <property type="entry name" value="LIPASE"/>
    <property type="match status" value="1"/>
</dbReference>
<dbReference type="PANTHER" id="PTHR31300:SF31">
    <property type="entry name" value="PUTATIVE (DUF620)-RELATED"/>
    <property type="match status" value="1"/>
</dbReference>
<dbReference type="STRING" id="4232.A0A251T877"/>
<keyword evidence="2" id="KW-1185">Reference proteome</keyword>
<accession>A0A251T877</accession>